<dbReference type="EMBL" id="JAJOZR010000007">
    <property type="protein sequence ID" value="MCD7109803.1"/>
    <property type="molecule type" value="Genomic_DNA"/>
</dbReference>
<feature type="transmembrane region" description="Helical" evidence="1">
    <location>
        <begin position="163"/>
        <end position="180"/>
    </location>
</feature>
<keyword evidence="3" id="KW-1185">Reference proteome</keyword>
<protein>
    <submittedName>
        <fullName evidence="2">Uncharacterized protein</fullName>
    </submittedName>
</protein>
<accession>A0A9X1NUY4</accession>
<proteinExistence type="predicted"/>
<evidence type="ECO:0000256" key="1">
    <source>
        <dbReference type="SAM" id="Phobius"/>
    </source>
</evidence>
<organism evidence="2 3">
    <name type="scientific">Rhizobium quercicola</name>
    <dbReference type="NCBI Taxonomy" id="2901226"/>
    <lineage>
        <taxon>Bacteria</taxon>
        <taxon>Pseudomonadati</taxon>
        <taxon>Pseudomonadota</taxon>
        <taxon>Alphaproteobacteria</taxon>
        <taxon>Hyphomicrobiales</taxon>
        <taxon>Rhizobiaceae</taxon>
        <taxon>Rhizobium/Agrobacterium group</taxon>
        <taxon>Rhizobium</taxon>
    </lineage>
</organism>
<sequence length="193" mass="21639">MTIDGGPARLPTGTPRPGLSTVIGDRLRAGWQDTRRHLHLSPVWGLMMSLCALVSLFLYGRAGTGHSVSVVILYFLGGMLAFPVSVFLSRALAFGRRAETRFAGTFLCLTLLTIGLTAFLFAMQYRLFFARWHAPFATRIWFYQFAFTSAGAVYQFIVMGVRLYMPIGLPALLGMSLWLTRERRHESVNAVRR</sequence>
<dbReference type="AlphaFoldDB" id="A0A9X1NUY4"/>
<evidence type="ECO:0000313" key="2">
    <source>
        <dbReference type="EMBL" id="MCD7109803.1"/>
    </source>
</evidence>
<reference evidence="2" key="1">
    <citation type="submission" date="2021-12" db="EMBL/GenBank/DDBJ databases">
        <authorList>
            <person name="Li Y."/>
        </authorList>
    </citation>
    <scope>NUCLEOTIDE SEQUENCE</scope>
    <source>
        <strain evidence="2">DKSPLA3</strain>
    </source>
</reference>
<keyword evidence="1" id="KW-0812">Transmembrane</keyword>
<keyword evidence="1" id="KW-0472">Membrane</keyword>
<feature type="transmembrane region" description="Helical" evidence="1">
    <location>
        <begin position="71"/>
        <end position="92"/>
    </location>
</feature>
<evidence type="ECO:0000313" key="3">
    <source>
        <dbReference type="Proteomes" id="UP001139089"/>
    </source>
</evidence>
<feature type="transmembrane region" description="Helical" evidence="1">
    <location>
        <begin position="41"/>
        <end position="59"/>
    </location>
</feature>
<comment type="caution">
    <text evidence="2">The sequence shown here is derived from an EMBL/GenBank/DDBJ whole genome shotgun (WGS) entry which is preliminary data.</text>
</comment>
<gene>
    <name evidence="2" type="ORF">LRX75_12235</name>
</gene>
<keyword evidence="1" id="KW-1133">Transmembrane helix</keyword>
<dbReference type="Proteomes" id="UP001139089">
    <property type="component" value="Unassembled WGS sequence"/>
</dbReference>
<feature type="transmembrane region" description="Helical" evidence="1">
    <location>
        <begin position="104"/>
        <end position="128"/>
    </location>
</feature>
<name>A0A9X1NUY4_9HYPH</name>
<dbReference type="RefSeq" id="WP_231814712.1">
    <property type="nucleotide sequence ID" value="NZ_JAJOZR010000007.1"/>
</dbReference>